<organism evidence="3 4">
    <name type="scientific">Marinobacterium iners DSM 11526</name>
    <dbReference type="NCBI Taxonomy" id="1122198"/>
    <lineage>
        <taxon>Bacteria</taxon>
        <taxon>Pseudomonadati</taxon>
        <taxon>Pseudomonadota</taxon>
        <taxon>Gammaproteobacteria</taxon>
        <taxon>Oceanospirillales</taxon>
        <taxon>Oceanospirillaceae</taxon>
        <taxon>Marinobacterium</taxon>
    </lineage>
</organism>
<keyword evidence="1" id="KW-0472">Membrane</keyword>
<dbReference type="STRING" id="1122198.SAMN02745729_10942"/>
<feature type="transmembrane region" description="Helical" evidence="1">
    <location>
        <begin position="31"/>
        <end position="50"/>
    </location>
</feature>
<name>A0A1H4ERV7_9GAMM</name>
<gene>
    <name evidence="3" type="ORF">SAMN02745729_10942</name>
</gene>
<evidence type="ECO:0000313" key="4">
    <source>
        <dbReference type="Proteomes" id="UP000242469"/>
    </source>
</evidence>
<sequence length="163" mass="18124">MNQVVDNPYVAPEAELEVQHAAGDLSAFTRFSTWAVLGLSIITMGIYSIYWLYSRTQQLNKVSSDRISQGFVSAAVVLYVANMALSLVVSFVTEGAGVLAVVSSVLSLVSSIMFIVWAFKFRNRLNRVTQSAGKPTWCGPILTFFLNVLYLNYKINQNIDQRN</sequence>
<evidence type="ECO:0000256" key="1">
    <source>
        <dbReference type="SAM" id="Phobius"/>
    </source>
</evidence>
<dbReference type="RefSeq" id="WP_091826807.1">
    <property type="nucleotide sequence ID" value="NZ_FNRJ01000009.1"/>
</dbReference>
<keyword evidence="1" id="KW-1133">Transmembrane helix</keyword>
<dbReference type="AlphaFoldDB" id="A0A1H4ERV7"/>
<dbReference type="Proteomes" id="UP000242469">
    <property type="component" value="Unassembled WGS sequence"/>
</dbReference>
<protein>
    <recommendedName>
        <fullName evidence="2">DUF4234 domain-containing protein</fullName>
    </recommendedName>
</protein>
<accession>A0A1H4ERV7</accession>
<dbReference type="Pfam" id="PF14018">
    <property type="entry name" value="DUF4234"/>
    <property type="match status" value="1"/>
</dbReference>
<keyword evidence="1" id="KW-0812">Transmembrane</keyword>
<feature type="transmembrane region" description="Helical" evidence="1">
    <location>
        <begin position="71"/>
        <end position="92"/>
    </location>
</feature>
<dbReference type="InterPro" id="IPR025328">
    <property type="entry name" value="DUF4234"/>
</dbReference>
<feature type="domain" description="DUF4234" evidence="2">
    <location>
        <begin position="32"/>
        <end position="126"/>
    </location>
</feature>
<dbReference type="OrthoDB" id="7060663at2"/>
<evidence type="ECO:0000259" key="2">
    <source>
        <dbReference type="Pfam" id="PF14018"/>
    </source>
</evidence>
<keyword evidence="4" id="KW-1185">Reference proteome</keyword>
<reference evidence="4" key="1">
    <citation type="submission" date="2016-10" db="EMBL/GenBank/DDBJ databases">
        <authorList>
            <person name="Varghese N."/>
            <person name="Submissions S."/>
        </authorList>
    </citation>
    <scope>NUCLEOTIDE SEQUENCE [LARGE SCALE GENOMIC DNA]</scope>
    <source>
        <strain evidence="4">DSM 11526</strain>
    </source>
</reference>
<evidence type="ECO:0000313" key="3">
    <source>
        <dbReference type="EMBL" id="SEA87803.1"/>
    </source>
</evidence>
<feature type="transmembrane region" description="Helical" evidence="1">
    <location>
        <begin position="98"/>
        <end position="119"/>
    </location>
</feature>
<dbReference type="EMBL" id="FNRJ01000009">
    <property type="protein sequence ID" value="SEA87803.1"/>
    <property type="molecule type" value="Genomic_DNA"/>
</dbReference>
<proteinExistence type="predicted"/>